<reference evidence="2" key="1">
    <citation type="submission" date="2022-07" db="EMBL/GenBank/DDBJ databases">
        <title>Phylogenomic reconstructions and comparative analyses of Kickxellomycotina fungi.</title>
        <authorList>
            <person name="Reynolds N.K."/>
            <person name="Stajich J.E."/>
            <person name="Barry K."/>
            <person name="Grigoriev I.V."/>
            <person name="Crous P."/>
            <person name="Smith M.E."/>
        </authorList>
    </citation>
    <scope>NUCLEOTIDE SEQUENCE</scope>
    <source>
        <strain evidence="2">RSA 476</strain>
    </source>
</reference>
<evidence type="ECO:0000313" key="3">
    <source>
        <dbReference type="Proteomes" id="UP001140074"/>
    </source>
</evidence>
<dbReference type="Proteomes" id="UP001140074">
    <property type="component" value="Unassembled WGS sequence"/>
</dbReference>
<protein>
    <recommendedName>
        <fullName evidence="1">Myb-like domain-containing protein</fullName>
    </recommendedName>
</protein>
<gene>
    <name evidence="2" type="ORF">GGH94_001345</name>
</gene>
<dbReference type="InterPro" id="IPR001005">
    <property type="entry name" value="SANT/Myb"/>
</dbReference>
<feature type="domain" description="Myb-like" evidence="1">
    <location>
        <begin position="513"/>
        <end position="611"/>
    </location>
</feature>
<feature type="domain" description="Myb-like" evidence="1">
    <location>
        <begin position="676"/>
        <end position="719"/>
    </location>
</feature>
<evidence type="ECO:0000259" key="1">
    <source>
        <dbReference type="SMART" id="SM00717"/>
    </source>
</evidence>
<organism evidence="2 3">
    <name type="scientific">Coemansia aciculifera</name>
    <dbReference type="NCBI Taxonomy" id="417176"/>
    <lineage>
        <taxon>Eukaryota</taxon>
        <taxon>Fungi</taxon>
        <taxon>Fungi incertae sedis</taxon>
        <taxon>Zoopagomycota</taxon>
        <taxon>Kickxellomycotina</taxon>
        <taxon>Kickxellomycetes</taxon>
        <taxon>Kickxellales</taxon>
        <taxon>Kickxellaceae</taxon>
        <taxon>Coemansia</taxon>
    </lineage>
</organism>
<dbReference type="EMBL" id="JANBUY010000032">
    <property type="protein sequence ID" value="KAJ2866697.1"/>
    <property type="molecule type" value="Genomic_DNA"/>
</dbReference>
<proteinExistence type="predicted"/>
<feature type="domain" description="Myb-like" evidence="1">
    <location>
        <begin position="783"/>
        <end position="834"/>
    </location>
</feature>
<sequence>MAKELCIHAENLDIYTGTALRDLSQSGYEGCVFPLVRTFTLLLESYADEDSSEVDDDSDESKESVDVDDVYQANVGALVLWIKQMAPMVNRVEVKLGDSFGSDNSCDRHFTNLVSRLYQFGNRVRYSCKNRRGVPVELGLDEIRDLVHINFRDEYDSGQFSHLARRNAQTLQSFYLQSPRFKDLANLIQNPDGSYSLPLISDLHALLPRIGTMPESVTRAELPAYMVSTYSPLGERFRCWHLERYRDGVECMLLLALICPNFDYVAVDQQQCESLMGNLEWYIDLDRFKPYTPRLRRLLFNGGQTPVYPTHHLAKSLVIELNAWEVFSGEALGMLSVAPYDGIVFPQANKLTIIIHYSAWREGWKHSYDGLKYDIEYNINKFIGRVKQILPGINKVVVDNRYESIADIQKAIVKEVRLLQQHDNSIPWYLLAAKHRLSIEALQSIYNQAEVDAQRRYQQSALVTRAAERHFDSALGQFNWEAVASELDITLIECLDLFDASNSTIQPRSLIETYGGWSKTDMVALKQFIADNYANSSTVDWKLAGTYMNVDALECQRIGLGTFKGPINEVGYRRICELRKSKLNWKDIYQHFLQYPSVTSLHARYYRFKAKLEGVTSVRLTAEWTDIERERAKDLIKQHMKSTTRSELADIIQRELPARPLSDIRTFSYRHVREFKVGRMHADQMVRLRELVDEYGEDWDRIGKELDVLPSRAQRNWFEYGGDVGNRSAWSADETRQLQHLIDSGVKAKEAAKLLRVGSLRAYYYKVAETKSVDLQQRDYALSNSPWAAADDEALLKMVNESTTSVSAKWDQASKDLGRSVIACIYRFKVLHRSRIDITDDRESLVTSEVQRQCESSSAVDWSQVSQATGLDVRECLELSLYDFGKARWQYDPDSFSQSMVDQMTGFIKEHYPAPVPVNYRAVSNYMWVSIEDCIHIHDMLQGKFKWTKADYERAVVLRVQGLSFSEVARHLSPTLSRQNVSKALREYSAPKPAREPISADELDQVSRLVDEYAGKYTVNVIIDKIRTQLHLKNRRDWHSLTTSRISAHSHYQAKSRAIDYNDLASRISTGQTTVKLAAKELDVPRPMLAARCPWVFCRFYNGYPSYHLSKDLSIHIELECIYSGKALALLSRAPYRDCVFPLVRSVSFTSDMIIMRKGRDEYASCAHDNIAAFVQRLRQMTPRAHEFNLGVYTRVRWPANTMGYFGSLVNQILQYTSRFKNSLLDYRRSVALDFDGICNLAHIDYALDSNRELCLQLARQCASTLLHLDISRLIRGDDGICVEYSRLQKLILDNDLTMLQRPVLGTFVAFPALRHLSIKYEYPFGDGTLFRGNAATLEYLRMRMHGGTATMLRERRVFTRSSHPKLQSVAILTEYDFVPNFFATNADYMQFALSIGSKAAA</sequence>
<dbReference type="SMART" id="SM00717">
    <property type="entry name" value="SANT"/>
    <property type="match status" value="4"/>
</dbReference>
<name>A0A9W8IMY8_9FUNG</name>
<evidence type="ECO:0000313" key="2">
    <source>
        <dbReference type="EMBL" id="KAJ2866697.1"/>
    </source>
</evidence>
<comment type="caution">
    <text evidence="2">The sequence shown here is derived from an EMBL/GenBank/DDBJ whole genome shotgun (WGS) entry which is preliminary data.</text>
</comment>
<keyword evidence="3" id="KW-1185">Reference proteome</keyword>
<feature type="domain" description="Myb-like" evidence="1">
    <location>
        <begin position="620"/>
        <end position="674"/>
    </location>
</feature>
<accession>A0A9W8IMY8</accession>